<dbReference type="EMBL" id="CP054140">
    <property type="protein sequence ID" value="QQG65236.1"/>
    <property type="molecule type" value="Genomic_DNA"/>
</dbReference>
<evidence type="ECO:0000313" key="2">
    <source>
        <dbReference type="Proteomes" id="UP000596092"/>
    </source>
</evidence>
<evidence type="ECO:0000313" key="1">
    <source>
        <dbReference type="EMBL" id="QQG65236.1"/>
    </source>
</evidence>
<reference evidence="1 2" key="1">
    <citation type="submission" date="2020-05" db="EMBL/GenBank/DDBJ databases">
        <title>Complete genome of Desulfobulbus oligotrophicus.</title>
        <authorList>
            <person name="Podar M."/>
        </authorList>
    </citation>
    <scope>NUCLEOTIDE SEQUENCE [LARGE SCALE GENOMIC DNA]</scope>
    <source>
        <strain evidence="1 2">Prop6</strain>
    </source>
</reference>
<sequence length="450" mass="49178">MRITTLETLLQHDIGTAGRPLSRAAIESYQAEALYQLVEYCRLRSPFYRSKLAEFDNQTISSLDGLSALPLTSETELREQGHHMLCVSQDEVARIISLPSSGTTGAAKRLFFTEDDLERTRLFFRIGMGNLAEPGQKAAILLPGATPDSTGYLLAGALQAMDVRSEILGLVSDPVAVARQLVAGRFDVLIGFPIQLLAVARVAEARKMELPMIRSVLLCSDYIPKSVSTALAASFGCEVFSHYGTVESGLGGAVDCAMHCGMHIRETDLLIEVIDPKTGYPLADGRWGEIVLTTLQRRAMPLVRYQTGDLGRLLVGTCPCGSTIRRLDKVKGRISLQRKLRSGAWIDLPTLDEVLFGLPGLIDFSAAIDENAGQDRLCLTLQCLPGHEDATVEAAGRLLAGQPQLCGVHVQVEHDSGYRRLHQGKRQLFDQREFVCHETACSSSLLNPCR</sequence>
<dbReference type="SUPFAM" id="SSF56801">
    <property type="entry name" value="Acetyl-CoA synthetase-like"/>
    <property type="match status" value="1"/>
</dbReference>
<keyword evidence="2" id="KW-1185">Reference proteome</keyword>
<dbReference type="PANTHER" id="PTHR36932:SF1">
    <property type="entry name" value="CAPSULAR POLYSACCHARIDE BIOSYNTHESIS PROTEIN"/>
    <property type="match status" value="1"/>
</dbReference>
<dbReference type="Gene3D" id="3.40.50.12780">
    <property type="entry name" value="N-terminal domain of ligase-like"/>
    <property type="match status" value="1"/>
</dbReference>
<keyword evidence="1" id="KW-0436">Ligase</keyword>
<dbReference type="GO" id="GO:0016874">
    <property type="term" value="F:ligase activity"/>
    <property type="evidence" value="ECO:0007669"/>
    <property type="project" value="UniProtKB-KW"/>
</dbReference>
<proteinExistence type="predicted"/>
<dbReference type="KEGG" id="dog:HP555_04830"/>
<dbReference type="InterPro" id="IPR042099">
    <property type="entry name" value="ANL_N_sf"/>
</dbReference>
<dbReference type="RefSeq" id="WP_199264057.1">
    <property type="nucleotide sequence ID" value="NZ_CP054140.1"/>
</dbReference>
<gene>
    <name evidence="1" type="ORF">HP555_04830</name>
</gene>
<protein>
    <submittedName>
        <fullName evidence="1">Phenylacetate--CoA ligase family protein</fullName>
    </submittedName>
</protein>
<dbReference type="PANTHER" id="PTHR36932">
    <property type="entry name" value="CAPSULAR POLYSACCHARIDE BIOSYNTHESIS PROTEIN"/>
    <property type="match status" value="1"/>
</dbReference>
<dbReference type="AlphaFoldDB" id="A0A7T5VCD7"/>
<dbReference type="InterPro" id="IPR053158">
    <property type="entry name" value="CapK_Type1_Caps_Biosynth"/>
</dbReference>
<dbReference type="Proteomes" id="UP000596092">
    <property type="component" value="Chromosome"/>
</dbReference>
<dbReference type="NCBIfam" id="NF045666">
    <property type="entry name" value="DVU1553_fam_AMP"/>
    <property type="match status" value="1"/>
</dbReference>
<organism evidence="1 2">
    <name type="scientific">Desulfobulbus oligotrophicus</name>
    <dbReference type="NCBI Taxonomy" id="1909699"/>
    <lineage>
        <taxon>Bacteria</taxon>
        <taxon>Pseudomonadati</taxon>
        <taxon>Thermodesulfobacteriota</taxon>
        <taxon>Desulfobulbia</taxon>
        <taxon>Desulfobulbales</taxon>
        <taxon>Desulfobulbaceae</taxon>
        <taxon>Desulfobulbus</taxon>
    </lineage>
</organism>
<accession>A0A7T5VCD7</accession>
<name>A0A7T5VCD7_9BACT</name>